<dbReference type="VEuPathDB" id="FungiDB:PADG_12495"/>
<dbReference type="RefSeq" id="XP_010763928.1">
    <property type="nucleotide sequence ID" value="XM_010765626.1"/>
</dbReference>
<dbReference type="EMBL" id="KN275981">
    <property type="protein sequence ID" value="KGM91413.1"/>
    <property type="molecule type" value="Genomic_DNA"/>
</dbReference>
<accession>A0A0A0HSW9</accession>
<proteinExistence type="predicted"/>
<evidence type="ECO:0000313" key="2">
    <source>
        <dbReference type="Proteomes" id="UP000001628"/>
    </source>
</evidence>
<dbReference type="OMA" id="NDRAMIP"/>
<name>A0A0A0HSW9_PARBD</name>
<dbReference type="Proteomes" id="UP000001628">
    <property type="component" value="Unassembled WGS sequence"/>
</dbReference>
<gene>
    <name evidence="1" type="ORF">PADG_12495</name>
</gene>
<keyword evidence="2" id="KW-1185">Reference proteome</keyword>
<protein>
    <submittedName>
        <fullName evidence="1">Uncharacterized protein</fullName>
    </submittedName>
</protein>
<dbReference type="HOGENOM" id="CLU_150179_0_0_1"/>
<dbReference type="KEGG" id="pbn:PADG_12495"/>
<reference evidence="1 2" key="1">
    <citation type="journal article" date="2011" name="PLoS Genet.">
        <title>Comparative genomic analysis of human fungal pathogens causing paracoccidioidomycosis.</title>
        <authorList>
            <person name="Desjardins C.A."/>
            <person name="Champion M.D."/>
            <person name="Holder J.W."/>
            <person name="Muszewska A."/>
            <person name="Goldberg J."/>
            <person name="Bailao A.M."/>
            <person name="Brigido M.M."/>
            <person name="Ferreira M.E."/>
            <person name="Garcia A.M."/>
            <person name="Grynberg M."/>
            <person name="Gujja S."/>
            <person name="Heiman D.I."/>
            <person name="Henn M.R."/>
            <person name="Kodira C.D."/>
            <person name="Leon-Narvaez H."/>
            <person name="Longo L.V."/>
            <person name="Ma L.J."/>
            <person name="Malavazi I."/>
            <person name="Matsuo A.L."/>
            <person name="Morais F.V."/>
            <person name="Pereira M."/>
            <person name="Rodriguez-Brito S."/>
            <person name="Sakthikumar S."/>
            <person name="Salem-Izacc S.M."/>
            <person name="Sykes S.M."/>
            <person name="Teixeira M.M."/>
            <person name="Vallejo M.C."/>
            <person name="Walter M.E."/>
            <person name="Yandava C."/>
            <person name="Young S."/>
            <person name="Zeng Q."/>
            <person name="Zucker J."/>
            <person name="Felipe M.S."/>
            <person name="Goldman G.H."/>
            <person name="Haas B.J."/>
            <person name="McEwen J.G."/>
            <person name="Nino-Vega G."/>
            <person name="Puccia R."/>
            <person name="San-Blas G."/>
            <person name="Soares C.M."/>
            <person name="Birren B.W."/>
            <person name="Cuomo C.A."/>
        </authorList>
    </citation>
    <scope>NUCLEOTIDE SEQUENCE [LARGE SCALE GENOMIC DNA]</scope>
    <source>
        <strain evidence="1 2">Pb18</strain>
    </source>
</reference>
<dbReference type="GeneID" id="22588392"/>
<organism evidence="1 2">
    <name type="scientific">Paracoccidioides brasiliensis (strain Pb18)</name>
    <dbReference type="NCBI Taxonomy" id="502780"/>
    <lineage>
        <taxon>Eukaryota</taxon>
        <taxon>Fungi</taxon>
        <taxon>Dikarya</taxon>
        <taxon>Ascomycota</taxon>
        <taxon>Pezizomycotina</taxon>
        <taxon>Eurotiomycetes</taxon>
        <taxon>Eurotiomycetidae</taxon>
        <taxon>Onygenales</taxon>
        <taxon>Ajellomycetaceae</taxon>
        <taxon>Paracoccidioides</taxon>
    </lineage>
</organism>
<dbReference type="InParanoid" id="A0A0A0HSW9"/>
<evidence type="ECO:0000313" key="1">
    <source>
        <dbReference type="EMBL" id="KGM91413.1"/>
    </source>
</evidence>
<dbReference type="AlphaFoldDB" id="A0A0A0HSW9"/>
<dbReference type="OrthoDB" id="10420138at2759"/>
<sequence>MLNQQAELITASIMVRPVCLCRVEYADPTPSEDEVKMPAVISNLLPATNSEELQLGRLNLKCQKIDLELQKERCKELQLQLQLKRLYTQNDRAVMPTNPLVG</sequence>